<dbReference type="InterPro" id="IPR030802">
    <property type="entry name" value="Permease_MalE"/>
</dbReference>
<dbReference type="AlphaFoldDB" id="A0A5B9M8Q5"/>
<name>A0A5B9M8Q5_9BACT</name>
<feature type="transmembrane region" description="Helical" evidence="7">
    <location>
        <begin position="262"/>
        <end position="281"/>
    </location>
</feature>
<sequence length="296" mass="32073">MSASVSTQNELPPRHPENGSATVRDMLYAWVVQWGSAVVDGVATVGDIALFAWQMLVWIFTRLPQRGTLLINFYQIGVLSLPVVALTGTFIGMVLAVQSYYQFHALGLESHLGVVINTSLVRELGPVLAATMLAGRVGSAMAAVLGTMRVTEQIDALTTMGADPIHYLVVPRFLACIFLIPALTIMADFMGIVGGYFYSVMVLEIDHAAYLTHSRDGVVGFDLFSGVFKSVFFGGMIAVISCYQGFHCKPGAEGVGKAATQAFVYSFVMILAIDLFLNIILDKIYFMMYPSGANIL</sequence>
<dbReference type="InterPro" id="IPR003453">
    <property type="entry name" value="ABC_MlaE_roteobac"/>
</dbReference>
<evidence type="ECO:0000256" key="3">
    <source>
        <dbReference type="ARBA" id="ARBA00022448"/>
    </source>
</evidence>
<feature type="transmembrane region" description="Helical" evidence="7">
    <location>
        <begin position="169"/>
        <end position="198"/>
    </location>
</feature>
<dbReference type="Pfam" id="PF02405">
    <property type="entry name" value="MlaE"/>
    <property type="match status" value="1"/>
</dbReference>
<evidence type="ECO:0000256" key="7">
    <source>
        <dbReference type="RuleBase" id="RU362044"/>
    </source>
</evidence>
<dbReference type="GO" id="GO:0005548">
    <property type="term" value="F:phospholipid transporter activity"/>
    <property type="evidence" value="ECO:0007669"/>
    <property type="project" value="TreeGrafter"/>
</dbReference>
<keyword evidence="6 7" id="KW-0472">Membrane</keyword>
<dbReference type="PANTHER" id="PTHR30188:SF4">
    <property type="entry name" value="PROTEIN TRIGALACTOSYLDIACYLGLYCEROL 1, CHLOROPLASTIC"/>
    <property type="match status" value="1"/>
</dbReference>
<dbReference type="KEGG" id="smam:Mal15_10290"/>
<dbReference type="GO" id="GO:0043190">
    <property type="term" value="C:ATP-binding cassette (ABC) transporter complex"/>
    <property type="evidence" value="ECO:0007669"/>
    <property type="project" value="InterPro"/>
</dbReference>
<evidence type="ECO:0000256" key="6">
    <source>
        <dbReference type="ARBA" id="ARBA00023136"/>
    </source>
</evidence>
<dbReference type="Proteomes" id="UP000321353">
    <property type="component" value="Chromosome"/>
</dbReference>
<evidence type="ECO:0000256" key="4">
    <source>
        <dbReference type="ARBA" id="ARBA00022692"/>
    </source>
</evidence>
<keyword evidence="9" id="KW-1185">Reference proteome</keyword>
<organism evidence="8 9">
    <name type="scientific">Stieleria maiorica</name>
    <dbReference type="NCBI Taxonomy" id="2795974"/>
    <lineage>
        <taxon>Bacteria</taxon>
        <taxon>Pseudomonadati</taxon>
        <taxon>Planctomycetota</taxon>
        <taxon>Planctomycetia</taxon>
        <taxon>Pirellulales</taxon>
        <taxon>Pirellulaceae</taxon>
        <taxon>Stieleria</taxon>
    </lineage>
</organism>
<evidence type="ECO:0000256" key="5">
    <source>
        <dbReference type="ARBA" id="ARBA00022989"/>
    </source>
</evidence>
<feature type="transmembrane region" description="Helical" evidence="7">
    <location>
        <begin position="73"/>
        <end position="101"/>
    </location>
</feature>
<evidence type="ECO:0000313" key="8">
    <source>
        <dbReference type="EMBL" id="QEF96999.1"/>
    </source>
</evidence>
<evidence type="ECO:0000256" key="2">
    <source>
        <dbReference type="ARBA" id="ARBA00007556"/>
    </source>
</evidence>
<keyword evidence="4 7" id="KW-0812">Transmembrane</keyword>
<comment type="subcellular location">
    <subcellularLocation>
        <location evidence="1">Membrane</location>
        <topology evidence="1">Multi-pass membrane protein</topology>
    </subcellularLocation>
</comment>
<gene>
    <name evidence="8" type="primary">mlaE_1</name>
    <name evidence="8" type="ORF">Mal15_10290</name>
</gene>
<proteinExistence type="inferred from homology"/>
<accession>A0A5B9M8Q5</accession>
<evidence type="ECO:0000256" key="1">
    <source>
        <dbReference type="ARBA" id="ARBA00004141"/>
    </source>
</evidence>
<dbReference type="PANTHER" id="PTHR30188">
    <property type="entry name" value="ABC TRANSPORTER PERMEASE PROTEIN-RELATED"/>
    <property type="match status" value="1"/>
</dbReference>
<feature type="transmembrane region" description="Helical" evidence="7">
    <location>
        <begin position="218"/>
        <end position="241"/>
    </location>
</feature>
<keyword evidence="3" id="KW-0813">Transport</keyword>
<protein>
    <submittedName>
        <fullName evidence="8">ABC transport permease subunit MlaE</fullName>
    </submittedName>
</protein>
<feature type="transmembrane region" description="Helical" evidence="7">
    <location>
        <begin position="34"/>
        <end position="61"/>
    </location>
</feature>
<keyword evidence="5 7" id="KW-1133">Transmembrane helix</keyword>
<dbReference type="EMBL" id="CP036264">
    <property type="protein sequence ID" value="QEF96999.1"/>
    <property type="molecule type" value="Genomic_DNA"/>
</dbReference>
<reference evidence="8 9" key="1">
    <citation type="submission" date="2019-02" db="EMBL/GenBank/DDBJ databases">
        <title>Planctomycetal bacteria perform biofilm scaping via a novel small molecule.</title>
        <authorList>
            <person name="Jeske O."/>
            <person name="Boedeker C."/>
            <person name="Wiegand S."/>
            <person name="Breitling P."/>
            <person name="Kallscheuer N."/>
            <person name="Jogler M."/>
            <person name="Rohde M."/>
            <person name="Petersen J."/>
            <person name="Medema M.H."/>
            <person name="Surup F."/>
            <person name="Jogler C."/>
        </authorList>
    </citation>
    <scope>NUCLEOTIDE SEQUENCE [LARGE SCALE GENOMIC DNA]</scope>
    <source>
        <strain evidence="8 9">Mal15</strain>
    </source>
</reference>
<dbReference type="NCBIfam" id="TIGR00056">
    <property type="entry name" value="MlaE family lipid ABC transporter permease subunit"/>
    <property type="match status" value="1"/>
</dbReference>
<comment type="similarity">
    <text evidence="2 7">Belongs to the MlaE permease family.</text>
</comment>
<evidence type="ECO:0000313" key="9">
    <source>
        <dbReference type="Proteomes" id="UP000321353"/>
    </source>
</evidence>